<evidence type="ECO:0000313" key="3">
    <source>
        <dbReference type="Proteomes" id="UP000179642"/>
    </source>
</evidence>
<keyword evidence="1" id="KW-0812">Transmembrane</keyword>
<dbReference type="AlphaFoldDB" id="A0A1S2PQF3"/>
<dbReference type="Proteomes" id="UP000179642">
    <property type="component" value="Unassembled WGS sequence"/>
</dbReference>
<proteinExistence type="predicted"/>
<feature type="transmembrane region" description="Helical" evidence="1">
    <location>
        <begin position="93"/>
        <end position="114"/>
    </location>
</feature>
<accession>A0A1S2PQF3</accession>
<feature type="transmembrane region" description="Helical" evidence="1">
    <location>
        <begin position="21"/>
        <end position="41"/>
    </location>
</feature>
<evidence type="ECO:0000313" key="2">
    <source>
        <dbReference type="EMBL" id="OIJ95144.1"/>
    </source>
</evidence>
<name>A0A1S2PQF3_9ACTN</name>
<evidence type="ECO:0000256" key="1">
    <source>
        <dbReference type="SAM" id="Phobius"/>
    </source>
</evidence>
<gene>
    <name evidence="2" type="ORF">BIV23_35155</name>
</gene>
<dbReference type="EMBL" id="MLYO01000066">
    <property type="protein sequence ID" value="OIJ95144.1"/>
    <property type="molecule type" value="Genomic_DNA"/>
</dbReference>
<sequence>MLGESRNDQVRGEWIPPLVSTLVTVPLALFLLVATAFAPMACDSCTESEAHRFDTSYDVAMPVFLTGLVISALLMLAGWCMPWKVKNMARRRLTATLAPCVLVLAYVFFAGRMAS</sequence>
<comment type="caution">
    <text evidence="2">The sequence shown here is derived from an EMBL/GenBank/DDBJ whole genome shotgun (WGS) entry which is preliminary data.</text>
</comment>
<organism evidence="2 3">
    <name type="scientific">Streptomyces monashensis</name>
    <dbReference type="NCBI Taxonomy" id="1678012"/>
    <lineage>
        <taxon>Bacteria</taxon>
        <taxon>Bacillati</taxon>
        <taxon>Actinomycetota</taxon>
        <taxon>Actinomycetes</taxon>
        <taxon>Kitasatosporales</taxon>
        <taxon>Streptomycetaceae</taxon>
        <taxon>Streptomyces</taxon>
    </lineage>
</organism>
<protein>
    <submittedName>
        <fullName evidence="2">Uncharacterized protein</fullName>
    </submittedName>
</protein>
<keyword evidence="1" id="KW-1133">Transmembrane helix</keyword>
<keyword evidence="1" id="KW-0472">Membrane</keyword>
<reference evidence="2 3" key="1">
    <citation type="submission" date="2016-10" db="EMBL/GenBank/DDBJ databases">
        <title>Genome sequence of Streptomyces sp. MUSC 1.</title>
        <authorList>
            <person name="Lee L.-H."/>
            <person name="Ser H.-L."/>
            <person name="Law J.W.-F."/>
        </authorList>
    </citation>
    <scope>NUCLEOTIDE SEQUENCE [LARGE SCALE GENOMIC DNA]</scope>
    <source>
        <strain evidence="2 3">MUSC 1</strain>
    </source>
</reference>
<keyword evidence="3" id="KW-1185">Reference proteome</keyword>
<feature type="transmembrane region" description="Helical" evidence="1">
    <location>
        <begin position="61"/>
        <end position="81"/>
    </location>
</feature>